<dbReference type="Gene3D" id="2.60.40.10">
    <property type="entry name" value="Immunoglobulins"/>
    <property type="match status" value="1"/>
</dbReference>
<reference evidence="4" key="1">
    <citation type="submission" date="2024-04" db="EMBL/GenBank/DDBJ databases">
        <title>Salinicola lusitanus LLJ914,a marine bacterium isolated from the Okinawa Trough.</title>
        <authorList>
            <person name="Li J."/>
        </authorList>
    </citation>
    <scope>NUCLEOTIDE SEQUENCE [LARGE SCALE GENOMIC DNA]</scope>
</reference>
<protein>
    <recommendedName>
        <fullName evidence="2">Ig-like domain-containing protein</fullName>
    </recommendedName>
</protein>
<dbReference type="SUPFAM" id="SSF48726">
    <property type="entry name" value="Immunoglobulin"/>
    <property type="match status" value="1"/>
</dbReference>
<dbReference type="InterPro" id="IPR013783">
    <property type="entry name" value="Ig-like_fold"/>
</dbReference>
<organism evidence="3 4">
    <name type="scientific">Mugilogobius chulae</name>
    <name type="common">yellowstripe goby</name>
    <dbReference type="NCBI Taxonomy" id="88201"/>
    <lineage>
        <taxon>Eukaryota</taxon>
        <taxon>Metazoa</taxon>
        <taxon>Chordata</taxon>
        <taxon>Craniata</taxon>
        <taxon>Vertebrata</taxon>
        <taxon>Euteleostomi</taxon>
        <taxon>Actinopterygii</taxon>
        <taxon>Neopterygii</taxon>
        <taxon>Teleostei</taxon>
        <taxon>Neoteleostei</taxon>
        <taxon>Acanthomorphata</taxon>
        <taxon>Gobiaria</taxon>
        <taxon>Gobiiformes</taxon>
        <taxon>Gobioidei</taxon>
        <taxon>Gobiidae</taxon>
        <taxon>Gobionellinae</taxon>
        <taxon>Mugilogobius</taxon>
    </lineage>
</organism>
<evidence type="ECO:0000259" key="2">
    <source>
        <dbReference type="PROSITE" id="PS50835"/>
    </source>
</evidence>
<name>A0AAW0NW15_9GOBI</name>
<dbReference type="PROSITE" id="PS50835">
    <property type="entry name" value="IG_LIKE"/>
    <property type="match status" value="1"/>
</dbReference>
<dbReference type="EMBL" id="JBBPFD010000010">
    <property type="protein sequence ID" value="KAK7909944.1"/>
    <property type="molecule type" value="Genomic_DNA"/>
</dbReference>
<accession>A0AAW0NW15</accession>
<feature type="domain" description="Ig-like" evidence="2">
    <location>
        <begin position="1"/>
        <end position="58"/>
    </location>
</feature>
<gene>
    <name evidence="3" type="ORF">WMY93_014628</name>
</gene>
<evidence type="ECO:0000313" key="3">
    <source>
        <dbReference type="EMBL" id="KAK7909944.1"/>
    </source>
</evidence>
<keyword evidence="1" id="KW-0472">Membrane</keyword>
<dbReference type="Proteomes" id="UP001460270">
    <property type="component" value="Unassembled WGS sequence"/>
</dbReference>
<keyword evidence="1" id="KW-1133">Transmembrane helix</keyword>
<feature type="transmembrane region" description="Helical" evidence="1">
    <location>
        <begin position="77"/>
        <end position="98"/>
    </location>
</feature>
<keyword evidence="1" id="KW-0812">Transmembrane</keyword>
<dbReference type="AlphaFoldDB" id="A0AAW0NW15"/>
<sequence length="161" mass="18143">MKCESKFDKDVSYNWTVNNVNYNGAFVHYKLKTSERDVTFTCTVSNRVSNKSESMNVNCQSEGKNHKSIVSDLNIKAILVVSGMAFLIIISIIGLVVYCRHKKAQAECNDELTVYAEIDDVTSSKITTPCSLYETVDVKPSPVKPKAQTVYDQIQFNRMQP</sequence>
<proteinExistence type="predicted"/>
<dbReference type="InterPro" id="IPR036179">
    <property type="entry name" value="Ig-like_dom_sf"/>
</dbReference>
<evidence type="ECO:0000256" key="1">
    <source>
        <dbReference type="SAM" id="Phobius"/>
    </source>
</evidence>
<evidence type="ECO:0000313" key="4">
    <source>
        <dbReference type="Proteomes" id="UP001460270"/>
    </source>
</evidence>
<comment type="caution">
    <text evidence="3">The sequence shown here is derived from an EMBL/GenBank/DDBJ whole genome shotgun (WGS) entry which is preliminary data.</text>
</comment>
<keyword evidence="4" id="KW-1185">Reference proteome</keyword>
<dbReference type="InterPro" id="IPR007110">
    <property type="entry name" value="Ig-like_dom"/>
</dbReference>